<dbReference type="PANTHER" id="PTHR38685:SF1">
    <property type="entry name" value="CELL DIVISION PROTEIN ZIPA"/>
    <property type="match status" value="1"/>
</dbReference>
<evidence type="ECO:0000256" key="6">
    <source>
        <dbReference type="ARBA" id="ARBA00023136"/>
    </source>
</evidence>
<evidence type="ECO:0000256" key="3">
    <source>
        <dbReference type="ARBA" id="ARBA00022618"/>
    </source>
</evidence>
<gene>
    <name evidence="8" type="primary">zipA</name>
    <name evidence="12" type="ORF">CLV44_11876</name>
</gene>
<evidence type="ECO:0000256" key="2">
    <source>
        <dbReference type="ARBA" id="ARBA00022519"/>
    </source>
</evidence>
<keyword evidence="3 8" id="KW-0132">Cell division</keyword>
<organism evidence="12 13">
    <name type="scientific">Marinobacterium halophilum</name>
    <dbReference type="NCBI Taxonomy" id="267374"/>
    <lineage>
        <taxon>Bacteria</taxon>
        <taxon>Pseudomonadati</taxon>
        <taxon>Pseudomonadota</taxon>
        <taxon>Gammaproteobacteria</taxon>
        <taxon>Oceanospirillales</taxon>
        <taxon>Oceanospirillaceae</taxon>
        <taxon>Marinobacterium</taxon>
    </lineage>
</organism>
<comment type="subcellular location">
    <subcellularLocation>
        <location evidence="8">Cell inner membrane</location>
        <topology evidence="8">Single-pass type I membrane protein</topology>
    </subcellularLocation>
    <text evidence="8">Localizes to the Z ring in an FtsZ-dependent manner.</text>
</comment>
<evidence type="ECO:0000256" key="7">
    <source>
        <dbReference type="ARBA" id="ARBA00023306"/>
    </source>
</evidence>
<comment type="similarity">
    <text evidence="8 9">Belongs to the ZipA family.</text>
</comment>
<dbReference type="RefSeq" id="WP_106592544.1">
    <property type="nucleotide sequence ID" value="NZ_PYGI01000018.1"/>
</dbReference>
<feature type="region of interest" description="Disordered" evidence="10">
    <location>
        <begin position="46"/>
        <end position="79"/>
    </location>
</feature>
<keyword evidence="1 8" id="KW-1003">Cell membrane</keyword>
<keyword evidence="7 8" id="KW-0131">Cell cycle</keyword>
<reference evidence="12 13" key="1">
    <citation type="submission" date="2018-03" db="EMBL/GenBank/DDBJ databases">
        <title>Genomic Encyclopedia of Archaeal and Bacterial Type Strains, Phase II (KMG-II): from individual species to whole genera.</title>
        <authorList>
            <person name="Goeker M."/>
        </authorList>
    </citation>
    <scope>NUCLEOTIDE SEQUENCE [LARGE SCALE GENOMIC DNA]</scope>
    <source>
        <strain evidence="12 13">DSM 17586</strain>
    </source>
</reference>
<feature type="transmembrane region" description="Helical" evidence="8">
    <location>
        <begin position="6"/>
        <end position="25"/>
    </location>
</feature>
<evidence type="ECO:0000256" key="10">
    <source>
        <dbReference type="SAM" id="MobiDB-lite"/>
    </source>
</evidence>
<comment type="function">
    <text evidence="8 9">Essential cell division protein that stabilizes the FtsZ protofilaments by cross-linking them and that serves as a cytoplasmic membrane anchor for the Z ring. Also required for the recruitment to the septal ring of downstream cell division proteins.</text>
</comment>
<evidence type="ECO:0000259" key="11">
    <source>
        <dbReference type="SMART" id="SM00771"/>
    </source>
</evidence>
<dbReference type="Gene3D" id="3.30.1400.10">
    <property type="entry name" value="ZipA, C-terminal FtsZ-binding domain"/>
    <property type="match status" value="1"/>
</dbReference>
<keyword evidence="4 8" id="KW-0812">Transmembrane</keyword>
<dbReference type="NCBIfam" id="TIGR02205">
    <property type="entry name" value="septum_zipA"/>
    <property type="match status" value="1"/>
</dbReference>
<dbReference type="SUPFAM" id="SSF64383">
    <property type="entry name" value="Cell-division protein ZipA, C-terminal domain"/>
    <property type="match status" value="1"/>
</dbReference>
<sequence length="376" mass="41138">MDISLREWLIIGGVLIVILILVDGWRRVSANRNRLRLEIDRTLSELTEEEPKQSNPELPNGGARVRDREVPVATPPRVEPGFAEDRFAEAKETTSAFAEMDPLFDDIPAATAKPAPVAQARSEAESEPPIPVLLDSVGAAAERDAVTEDEPAVAQRTRDETVDAEALEEPHHPMPPLSSVVTPETPAASDAWATETAAVMADVAEEASIQTQSEPAAAKVETGNRGFKRPPDPEQVLIITVVGRNGTHLPGPALHKIVTACGMEWGEMALYHRPEDNSADAPIQFSMANAVAPGTFDPANLEALETPAVTFFMSMAEPTDAMTAYECMLATAEIVAKHLDGDLLDEDRSVMRPQTKEHYRERIRDFEMQQRQRRAT</sequence>
<dbReference type="AlphaFoldDB" id="A0A2P8ESI2"/>
<protein>
    <recommendedName>
        <fullName evidence="8 9">Cell division protein ZipA</fullName>
    </recommendedName>
</protein>
<dbReference type="GO" id="GO:0032153">
    <property type="term" value="C:cell division site"/>
    <property type="evidence" value="ECO:0007669"/>
    <property type="project" value="UniProtKB-UniRule"/>
</dbReference>
<evidence type="ECO:0000313" key="12">
    <source>
        <dbReference type="EMBL" id="PSL12398.1"/>
    </source>
</evidence>
<keyword evidence="13" id="KW-1185">Reference proteome</keyword>
<name>A0A2P8ESI2_9GAMM</name>
<feature type="compositionally biased region" description="Basic and acidic residues" evidence="10">
    <location>
        <begin position="350"/>
        <end position="370"/>
    </location>
</feature>
<evidence type="ECO:0000256" key="8">
    <source>
        <dbReference type="HAMAP-Rule" id="MF_00509"/>
    </source>
</evidence>
<feature type="region of interest" description="Disordered" evidence="10">
    <location>
        <begin position="208"/>
        <end position="232"/>
    </location>
</feature>
<evidence type="ECO:0000313" key="13">
    <source>
        <dbReference type="Proteomes" id="UP000242133"/>
    </source>
</evidence>
<dbReference type="Pfam" id="PF04354">
    <property type="entry name" value="ZipA_C"/>
    <property type="match status" value="1"/>
</dbReference>
<accession>A0A2P8ESI2</accession>
<dbReference type="GO" id="GO:0043093">
    <property type="term" value="P:FtsZ-dependent cytokinesis"/>
    <property type="evidence" value="ECO:0007669"/>
    <property type="project" value="UniProtKB-UniRule"/>
</dbReference>
<keyword evidence="6 8" id="KW-0472">Membrane</keyword>
<dbReference type="HAMAP" id="MF_00509">
    <property type="entry name" value="ZipA"/>
    <property type="match status" value="1"/>
</dbReference>
<dbReference type="Proteomes" id="UP000242133">
    <property type="component" value="Unassembled WGS sequence"/>
</dbReference>
<feature type="domain" description="ZipA C-terminal FtsZ-binding" evidence="11">
    <location>
        <begin position="233"/>
        <end position="363"/>
    </location>
</feature>
<comment type="caution">
    <text evidence="12">The sequence shown here is derived from an EMBL/GenBank/DDBJ whole genome shotgun (WGS) entry which is preliminary data.</text>
</comment>
<dbReference type="EMBL" id="PYGI01000018">
    <property type="protein sequence ID" value="PSL12398.1"/>
    <property type="molecule type" value="Genomic_DNA"/>
</dbReference>
<comment type="subunit">
    <text evidence="8">Interacts with FtsZ via their C-terminal domains.</text>
</comment>
<proteinExistence type="inferred from homology"/>
<evidence type="ECO:0000256" key="9">
    <source>
        <dbReference type="RuleBase" id="RU003612"/>
    </source>
</evidence>
<dbReference type="PANTHER" id="PTHR38685">
    <property type="entry name" value="CELL DIVISION PROTEIN ZIPA"/>
    <property type="match status" value="1"/>
</dbReference>
<dbReference type="InterPro" id="IPR007449">
    <property type="entry name" value="ZipA_FtsZ-bd_C"/>
</dbReference>
<dbReference type="GO" id="GO:0000917">
    <property type="term" value="P:division septum assembly"/>
    <property type="evidence" value="ECO:0007669"/>
    <property type="project" value="TreeGrafter"/>
</dbReference>
<feature type="region of interest" description="Disordered" evidence="10">
    <location>
        <begin position="350"/>
        <end position="376"/>
    </location>
</feature>
<dbReference type="GO" id="GO:0005886">
    <property type="term" value="C:plasma membrane"/>
    <property type="evidence" value="ECO:0007669"/>
    <property type="project" value="UniProtKB-SubCell"/>
</dbReference>
<evidence type="ECO:0000256" key="1">
    <source>
        <dbReference type="ARBA" id="ARBA00022475"/>
    </source>
</evidence>
<dbReference type="InterPro" id="IPR011919">
    <property type="entry name" value="Cell_div_ZipA"/>
</dbReference>
<keyword evidence="2 8" id="KW-0997">Cell inner membrane</keyword>
<evidence type="ECO:0000256" key="5">
    <source>
        <dbReference type="ARBA" id="ARBA00022989"/>
    </source>
</evidence>
<dbReference type="SMART" id="SM00771">
    <property type="entry name" value="ZipA_C"/>
    <property type="match status" value="1"/>
</dbReference>
<keyword evidence="5 8" id="KW-1133">Transmembrane helix</keyword>
<dbReference type="OrthoDB" id="7054914at2"/>
<evidence type="ECO:0000256" key="4">
    <source>
        <dbReference type="ARBA" id="ARBA00022692"/>
    </source>
</evidence>
<dbReference type="InterPro" id="IPR036765">
    <property type="entry name" value="ZipA_FtsZ-bd_C_sf"/>
</dbReference>